<reference evidence="2 3" key="1">
    <citation type="submission" date="2024-02" db="EMBL/GenBank/DDBJ databases">
        <title>Haloferula sargassicola NBRC 104335.</title>
        <authorList>
            <person name="Ichikawa N."/>
            <person name="Katano-Makiyama Y."/>
            <person name="Hidaka K."/>
        </authorList>
    </citation>
    <scope>NUCLEOTIDE SEQUENCE [LARGE SCALE GENOMIC DNA]</scope>
    <source>
        <strain evidence="2 3">NBRC 104335</strain>
    </source>
</reference>
<organism evidence="2 3">
    <name type="scientific">Haloferula sargassicola</name>
    <dbReference type="NCBI Taxonomy" id="490096"/>
    <lineage>
        <taxon>Bacteria</taxon>
        <taxon>Pseudomonadati</taxon>
        <taxon>Verrucomicrobiota</taxon>
        <taxon>Verrucomicrobiia</taxon>
        <taxon>Verrucomicrobiales</taxon>
        <taxon>Verrucomicrobiaceae</taxon>
        <taxon>Haloferula</taxon>
    </lineage>
</organism>
<evidence type="ECO:0000313" key="2">
    <source>
        <dbReference type="EMBL" id="GAA5481162.1"/>
    </source>
</evidence>
<evidence type="ECO:0000313" key="3">
    <source>
        <dbReference type="Proteomes" id="UP001476282"/>
    </source>
</evidence>
<evidence type="ECO:0000256" key="1">
    <source>
        <dbReference type="SAM" id="MobiDB-lite"/>
    </source>
</evidence>
<feature type="compositionally biased region" description="Basic and acidic residues" evidence="1">
    <location>
        <begin position="128"/>
        <end position="140"/>
    </location>
</feature>
<feature type="compositionally biased region" description="Basic residues" evidence="1">
    <location>
        <begin position="141"/>
        <end position="151"/>
    </location>
</feature>
<feature type="region of interest" description="Disordered" evidence="1">
    <location>
        <begin position="120"/>
        <end position="151"/>
    </location>
</feature>
<protein>
    <recommendedName>
        <fullName evidence="4">YkgJ family cysteine cluster protein</fullName>
    </recommendedName>
</protein>
<comment type="caution">
    <text evidence="2">The sequence shown here is derived from an EMBL/GenBank/DDBJ whole genome shotgun (WGS) entry which is preliminary data.</text>
</comment>
<dbReference type="Proteomes" id="UP001476282">
    <property type="component" value="Unassembled WGS sequence"/>
</dbReference>
<dbReference type="RefSeq" id="WP_353565319.1">
    <property type="nucleotide sequence ID" value="NZ_BAABRI010000002.1"/>
</dbReference>
<proteinExistence type="predicted"/>
<keyword evidence="3" id="KW-1185">Reference proteome</keyword>
<dbReference type="InterPro" id="IPR005358">
    <property type="entry name" value="Puta_zinc/iron-chelating_dom"/>
</dbReference>
<evidence type="ECO:0008006" key="4">
    <source>
        <dbReference type="Google" id="ProtNLM"/>
    </source>
</evidence>
<sequence length="151" mass="16438">MPDAVSPTILPLQQANPCMSCGACCAFFRVSFHWAETTAGKPGGVPEEMTSQVTPHRVAMLGTLSCPARCTALSGTLGEAVFCTIHPARSTPCRDFAASWENGIHNPDCDRARAAHGLPPLEPGWWQPERDGDDHPDKPRPIRPRRRKRAA</sequence>
<dbReference type="EMBL" id="BAABRI010000002">
    <property type="protein sequence ID" value="GAA5481162.1"/>
    <property type="molecule type" value="Genomic_DNA"/>
</dbReference>
<dbReference type="Pfam" id="PF03692">
    <property type="entry name" value="CxxCxxCC"/>
    <property type="match status" value="1"/>
</dbReference>
<gene>
    <name evidence="2" type="ORF">Hsar01_00369</name>
</gene>
<name>A0ABP9UKH1_9BACT</name>
<accession>A0ABP9UKH1</accession>